<gene>
    <name evidence="3" type="ORF">IRY30_00605</name>
</gene>
<evidence type="ECO:0000256" key="2">
    <source>
        <dbReference type="SAM" id="Phobius"/>
    </source>
</evidence>
<evidence type="ECO:0000313" key="3">
    <source>
        <dbReference type="EMBL" id="MBF4552585.1"/>
    </source>
</evidence>
<evidence type="ECO:0000313" key="4">
    <source>
        <dbReference type="Proteomes" id="UP000635902"/>
    </source>
</evidence>
<dbReference type="RefSeq" id="WP_194555487.1">
    <property type="nucleotide sequence ID" value="NZ_JADKMY010000001.1"/>
</dbReference>
<comment type="caution">
    <text evidence="3">The sequence shown here is derived from an EMBL/GenBank/DDBJ whole genome shotgun (WGS) entry which is preliminary data.</text>
</comment>
<dbReference type="Proteomes" id="UP000635902">
    <property type="component" value="Unassembled WGS sequence"/>
</dbReference>
<feature type="compositionally biased region" description="Basic and acidic residues" evidence="1">
    <location>
        <begin position="37"/>
        <end position="51"/>
    </location>
</feature>
<keyword evidence="2" id="KW-0472">Membrane</keyword>
<protein>
    <recommendedName>
        <fullName evidence="5">Secreted protein</fullName>
    </recommendedName>
</protein>
<feature type="compositionally biased region" description="Acidic residues" evidence="1">
    <location>
        <begin position="52"/>
        <end position="65"/>
    </location>
</feature>
<feature type="region of interest" description="Disordered" evidence="1">
    <location>
        <begin position="37"/>
        <end position="147"/>
    </location>
</feature>
<name>A0ABR9ZGQ0_9CORY</name>
<evidence type="ECO:0008006" key="5">
    <source>
        <dbReference type="Google" id="ProtNLM"/>
    </source>
</evidence>
<feature type="transmembrane region" description="Helical" evidence="2">
    <location>
        <begin position="6"/>
        <end position="26"/>
    </location>
</feature>
<keyword evidence="4" id="KW-1185">Reference proteome</keyword>
<keyword evidence="2" id="KW-0812">Transmembrane</keyword>
<sequence>MLIVAVTWGLLALLFFAIAWLTTFTLRRLNQRNRKAEYREREEFGVEAHEDHEEDADLEEPSDSEPIERAYVYGERGERGDNEYGEHNHDFQYAAEPEPVVRRSGRHRGADEVAESYSPAARHAAPSSGIATPASKKPRHAAPEQES</sequence>
<organism evidence="3 4">
    <name type="scientific">Corynebacterium suicordis DSM 45110</name>
    <dbReference type="NCBI Taxonomy" id="1121369"/>
    <lineage>
        <taxon>Bacteria</taxon>
        <taxon>Bacillati</taxon>
        <taxon>Actinomycetota</taxon>
        <taxon>Actinomycetes</taxon>
        <taxon>Mycobacteriales</taxon>
        <taxon>Corynebacteriaceae</taxon>
        <taxon>Corynebacterium</taxon>
    </lineage>
</organism>
<keyword evidence="2" id="KW-1133">Transmembrane helix</keyword>
<proteinExistence type="predicted"/>
<dbReference type="EMBL" id="JADKMY010000001">
    <property type="protein sequence ID" value="MBF4552585.1"/>
    <property type="molecule type" value="Genomic_DNA"/>
</dbReference>
<evidence type="ECO:0000256" key="1">
    <source>
        <dbReference type="SAM" id="MobiDB-lite"/>
    </source>
</evidence>
<feature type="compositionally biased region" description="Basic and acidic residues" evidence="1">
    <location>
        <begin position="75"/>
        <end position="90"/>
    </location>
</feature>
<accession>A0ABR9ZGQ0</accession>
<reference evidence="3 4" key="1">
    <citation type="submission" date="2020-10" db="EMBL/GenBank/DDBJ databases">
        <title>Novel species in genus Corynebacterium.</title>
        <authorList>
            <person name="Zhang G."/>
        </authorList>
    </citation>
    <scope>NUCLEOTIDE SEQUENCE [LARGE SCALE GENOMIC DNA]</scope>
    <source>
        <strain evidence="3 4">DSM 45110</strain>
    </source>
</reference>